<dbReference type="PANTHER" id="PTHR23188">
    <property type="entry name" value="RNA POLYMERASE II-ASSOCIATED FACTOR 1 HOMOLOG"/>
    <property type="match status" value="1"/>
</dbReference>
<evidence type="ECO:0000256" key="1">
    <source>
        <dbReference type="ARBA" id="ARBA00004123"/>
    </source>
</evidence>
<dbReference type="Proteomes" id="UP000472277">
    <property type="component" value="Chromosome 26"/>
</dbReference>
<name>A0A674AD29_SALTR</name>
<organism evidence="6 7">
    <name type="scientific">Salmo trutta</name>
    <name type="common">Brown trout</name>
    <dbReference type="NCBI Taxonomy" id="8032"/>
    <lineage>
        <taxon>Eukaryota</taxon>
        <taxon>Metazoa</taxon>
        <taxon>Chordata</taxon>
        <taxon>Craniata</taxon>
        <taxon>Vertebrata</taxon>
        <taxon>Euteleostomi</taxon>
        <taxon>Actinopterygii</taxon>
        <taxon>Neopterygii</taxon>
        <taxon>Teleostei</taxon>
        <taxon>Protacanthopterygii</taxon>
        <taxon>Salmoniformes</taxon>
        <taxon>Salmonidae</taxon>
        <taxon>Salmoninae</taxon>
        <taxon>Salmo</taxon>
    </lineage>
</organism>
<sequence>MAPTIQTQAQRDSEGHRSGVVCRVKYCNSLPDIPFDPKFITYPFDQHRFVQYKATSLEKQHKHELLTEPDLGVTIDLINPDTYRVDPSILLDPADEKLLEEDITAPSSSKRSQQHAKVVPWMRKTEYISTEFNRYGVSNEKVEVKIGVSVKQQFTEEEIYKDRDSQIAAIEKTFEDAQKPIAQHYSKPRVTPVEVMPVFPDFKMWINPCAQVIFDSDPAPKDMSAPQGVEMMSQAMIRGMMDEEGNQFVAYFLPNEETIRKRKRDVDEELDYMPDDLYDYKIAREYNWNVKNKASKGYEENYFFIFRDGDGVYYNELETRVRLSKRRAKAGAQSTTNAVLVCKHRDMNDKELEAQVKLVSVYNCFLDPYELIVCICLFPIPGDEKEKGSESEADNSDSDSDREDEDGKRSGAENDDEEGVKRRRKASGSGSESGEEEVKLADEVEIFGSDDDSDNDDNDGSDHSEGDSSDGSDSE</sequence>
<evidence type="ECO:0000256" key="5">
    <source>
        <dbReference type="SAM" id="MobiDB-lite"/>
    </source>
</evidence>
<comment type="subcellular location">
    <subcellularLocation>
        <location evidence="1">Nucleus</location>
    </subcellularLocation>
</comment>
<dbReference type="PANTHER" id="PTHR23188:SF12">
    <property type="entry name" value="RNA POLYMERASE II-ASSOCIATED FACTOR 1 HOMOLOG"/>
    <property type="match status" value="1"/>
</dbReference>
<dbReference type="GO" id="GO:0016593">
    <property type="term" value="C:Cdc73/Paf1 complex"/>
    <property type="evidence" value="ECO:0007669"/>
    <property type="project" value="InterPro"/>
</dbReference>
<evidence type="ECO:0000256" key="2">
    <source>
        <dbReference type="ARBA" id="ARBA00007560"/>
    </source>
</evidence>
<reference evidence="6" key="1">
    <citation type="submission" date="2025-08" db="UniProtKB">
        <authorList>
            <consortium name="Ensembl"/>
        </authorList>
    </citation>
    <scope>IDENTIFICATION</scope>
</reference>
<dbReference type="GO" id="GO:0003682">
    <property type="term" value="F:chromatin binding"/>
    <property type="evidence" value="ECO:0007669"/>
    <property type="project" value="TreeGrafter"/>
</dbReference>
<feature type="compositionally biased region" description="Acidic residues" evidence="5">
    <location>
        <begin position="443"/>
        <end position="459"/>
    </location>
</feature>
<evidence type="ECO:0000256" key="4">
    <source>
        <dbReference type="ARBA" id="ARBA00023242"/>
    </source>
</evidence>
<dbReference type="Ensembl" id="ENSSTUT00000058747.1">
    <property type="protein sequence ID" value="ENSSTUP00000056161.1"/>
    <property type="gene ID" value="ENSSTUG00000023519.1"/>
</dbReference>
<keyword evidence="7" id="KW-1185">Reference proteome</keyword>
<feature type="compositionally biased region" description="Acidic residues" evidence="5">
    <location>
        <begin position="391"/>
        <end position="404"/>
    </location>
</feature>
<proteinExistence type="inferred from homology"/>
<evidence type="ECO:0000313" key="7">
    <source>
        <dbReference type="Proteomes" id="UP000472277"/>
    </source>
</evidence>
<accession>A0A674AD29</accession>
<dbReference type="GO" id="GO:0000993">
    <property type="term" value="F:RNA polymerase II complex binding"/>
    <property type="evidence" value="ECO:0007669"/>
    <property type="project" value="TreeGrafter"/>
</dbReference>
<evidence type="ECO:0000313" key="6">
    <source>
        <dbReference type="Ensembl" id="ENSSTUP00000056161.1"/>
    </source>
</evidence>
<dbReference type="AlphaFoldDB" id="A0A674AD29"/>
<feature type="region of interest" description="Disordered" evidence="5">
    <location>
        <begin position="384"/>
        <end position="475"/>
    </location>
</feature>
<comment type="similarity">
    <text evidence="2">Belongs to the PAF1 family.</text>
</comment>
<dbReference type="InterPro" id="IPR007133">
    <property type="entry name" value="RNA_pol_II-assoc_Paf1"/>
</dbReference>
<keyword evidence="4" id="KW-0539">Nucleus</keyword>
<evidence type="ECO:0000256" key="3">
    <source>
        <dbReference type="ARBA" id="ARBA00020462"/>
    </source>
</evidence>
<gene>
    <name evidence="6" type="primary">PAF1</name>
    <name evidence="6" type="synonym">LOC115163449</name>
</gene>
<dbReference type="GO" id="GO:0006368">
    <property type="term" value="P:transcription elongation by RNA polymerase II"/>
    <property type="evidence" value="ECO:0007669"/>
    <property type="project" value="InterPro"/>
</dbReference>
<dbReference type="GeneTree" id="ENSGT00390000001474"/>
<dbReference type="Pfam" id="PF03985">
    <property type="entry name" value="Paf1"/>
    <property type="match status" value="1"/>
</dbReference>
<protein>
    <recommendedName>
        <fullName evidence="3">RNA polymerase II-associated factor 1 homolog</fullName>
    </recommendedName>
</protein>
<reference evidence="6" key="2">
    <citation type="submission" date="2025-09" db="UniProtKB">
        <authorList>
            <consortium name="Ensembl"/>
        </authorList>
    </citation>
    <scope>IDENTIFICATION</scope>
</reference>